<evidence type="ECO:0000313" key="1">
    <source>
        <dbReference type="EMBL" id="KAF2453735.1"/>
    </source>
</evidence>
<name>A0A6A6NPL8_9PEZI</name>
<dbReference type="Proteomes" id="UP000799766">
    <property type="component" value="Unassembled WGS sequence"/>
</dbReference>
<reference evidence="1" key="1">
    <citation type="journal article" date="2020" name="Stud. Mycol.">
        <title>101 Dothideomycetes genomes: a test case for predicting lifestyles and emergence of pathogens.</title>
        <authorList>
            <person name="Haridas S."/>
            <person name="Albert R."/>
            <person name="Binder M."/>
            <person name="Bloem J."/>
            <person name="Labutti K."/>
            <person name="Salamov A."/>
            <person name="Andreopoulos B."/>
            <person name="Baker S."/>
            <person name="Barry K."/>
            <person name="Bills G."/>
            <person name="Bluhm B."/>
            <person name="Cannon C."/>
            <person name="Castanera R."/>
            <person name="Culley D."/>
            <person name="Daum C."/>
            <person name="Ezra D."/>
            <person name="Gonzalez J."/>
            <person name="Henrissat B."/>
            <person name="Kuo A."/>
            <person name="Liang C."/>
            <person name="Lipzen A."/>
            <person name="Lutzoni F."/>
            <person name="Magnuson J."/>
            <person name="Mondo S."/>
            <person name="Nolan M."/>
            <person name="Ohm R."/>
            <person name="Pangilinan J."/>
            <person name="Park H.-J."/>
            <person name="Ramirez L."/>
            <person name="Alfaro M."/>
            <person name="Sun H."/>
            <person name="Tritt A."/>
            <person name="Yoshinaga Y."/>
            <person name="Zwiers L.-H."/>
            <person name="Turgeon B."/>
            <person name="Goodwin S."/>
            <person name="Spatafora J."/>
            <person name="Crous P."/>
            <person name="Grigoriev I."/>
        </authorList>
    </citation>
    <scope>NUCLEOTIDE SEQUENCE</scope>
    <source>
        <strain evidence="1">ATCC 16933</strain>
    </source>
</reference>
<proteinExistence type="predicted"/>
<dbReference type="AlphaFoldDB" id="A0A6A6NPL8"/>
<evidence type="ECO:0000313" key="2">
    <source>
        <dbReference type="Proteomes" id="UP000799766"/>
    </source>
</evidence>
<organism evidence="1 2">
    <name type="scientific">Lineolata rhizophorae</name>
    <dbReference type="NCBI Taxonomy" id="578093"/>
    <lineage>
        <taxon>Eukaryota</taxon>
        <taxon>Fungi</taxon>
        <taxon>Dikarya</taxon>
        <taxon>Ascomycota</taxon>
        <taxon>Pezizomycotina</taxon>
        <taxon>Dothideomycetes</taxon>
        <taxon>Dothideomycetes incertae sedis</taxon>
        <taxon>Lineolatales</taxon>
        <taxon>Lineolataceae</taxon>
        <taxon>Lineolata</taxon>
    </lineage>
</organism>
<keyword evidence="2" id="KW-1185">Reference proteome</keyword>
<sequence>MGKPAQVAETSHHLVEFLSSVLRRYRTASRLLSRKHKHGEVVWCCSSQRHSCPSVSKYHPVTSLAYDTHLDTQLQESHARQTTILNTTLFPYSTRRPISHLRRHRDQQRIFFLAVSRPRPHLIGI</sequence>
<protein>
    <submittedName>
        <fullName evidence="1">Uncharacterized protein</fullName>
    </submittedName>
</protein>
<gene>
    <name evidence="1" type="ORF">BDY21DRAFT_117622</name>
</gene>
<dbReference type="EMBL" id="MU001695">
    <property type="protein sequence ID" value="KAF2453735.1"/>
    <property type="molecule type" value="Genomic_DNA"/>
</dbReference>
<accession>A0A6A6NPL8</accession>